<keyword evidence="5" id="KW-1185">Reference proteome</keyword>
<dbReference type="PANTHER" id="PTHR11575">
    <property type="entry name" value="5'-NUCLEOTIDASE-RELATED"/>
    <property type="match status" value="1"/>
</dbReference>
<name>A0AAD3CS88_9STRA</name>
<keyword evidence="1" id="KW-0812">Transmembrane</keyword>
<reference evidence="4 5" key="1">
    <citation type="journal article" date="2021" name="Sci. Rep.">
        <title>The genome of the diatom Chaetoceros tenuissimus carries an ancient integrated fragment of an extant virus.</title>
        <authorList>
            <person name="Hongo Y."/>
            <person name="Kimura K."/>
            <person name="Takaki Y."/>
            <person name="Yoshida Y."/>
            <person name="Baba S."/>
            <person name="Kobayashi G."/>
            <person name="Nagasaki K."/>
            <person name="Hano T."/>
            <person name="Tomaru Y."/>
        </authorList>
    </citation>
    <scope>NUCLEOTIDE SEQUENCE [LARGE SCALE GENOMIC DNA]</scope>
    <source>
        <strain evidence="4 5">NIES-3715</strain>
    </source>
</reference>
<dbReference type="InterPro" id="IPR036907">
    <property type="entry name" value="5'-Nucleotdase_C_sf"/>
</dbReference>
<dbReference type="SUPFAM" id="SSF55816">
    <property type="entry name" value="5'-nucleotidase (syn. UDP-sugar hydrolase), C-terminal domain"/>
    <property type="match status" value="1"/>
</dbReference>
<dbReference type="Gene3D" id="3.60.21.10">
    <property type="match status" value="1"/>
</dbReference>
<dbReference type="PANTHER" id="PTHR11575:SF22">
    <property type="entry name" value="ADL392WP"/>
    <property type="match status" value="1"/>
</dbReference>
<protein>
    <recommendedName>
        <fullName evidence="3">Calcineurin-like phosphoesterase domain-containing protein</fullName>
    </recommendedName>
</protein>
<dbReference type="GO" id="GO:0016787">
    <property type="term" value="F:hydrolase activity"/>
    <property type="evidence" value="ECO:0007669"/>
    <property type="project" value="InterPro"/>
</dbReference>
<keyword evidence="2" id="KW-0732">Signal</keyword>
<comment type="caution">
    <text evidence="4">The sequence shown here is derived from an EMBL/GenBank/DDBJ whole genome shotgun (WGS) entry which is preliminary data.</text>
</comment>
<feature type="signal peptide" evidence="2">
    <location>
        <begin position="1"/>
        <end position="28"/>
    </location>
</feature>
<evidence type="ECO:0000259" key="3">
    <source>
        <dbReference type="Pfam" id="PF00149"/>
    </source>
</evidence>
<dbReference type="GO" id="GO:0009166">
    <property type="term" value="P:nucleotide catabolic process"/>
    <property type="evidence" value="ECO:0007669"/>
    <property type="project" value="InterPro"/>
</dbReference>
<organism evidence="4 5">
    <name type="scientific">Chaetoceros tenuissimus</name>
    <dbReference type="NCBI Taxonomy" id="426638"/>
    <lineage>
        <taxon>Eukaryota</taxon>
        <taxon>Sar</taxon>
        <taxon>Stramenopiles</taxon>
        <taxon>Ochrophyta</taxon>
        <taxon>Bacillariophyta</taxon>
        <taxon>Coscinodiscophyceae</taxon>
        <taxon>Chaetocerotophycidae</taxon>
        <taxon>Chaetocerotales</taxon>
        <taxon>Chaetocerotaceae</taxon>
        <taxon>Chaetoceros</taxon>
    </lineage>
</organism>
<dbReference type="Gene3D" id="3.90.780.10">
    <property type="entry name" value="5'-Nucleotidase, C-terminal domain"/>
    <property type="match status" value="1"/>
</dbReference>
<evidence type="ECO:0000313" key="5">
    <source>
        <dbReference type="Proteomes" id="UP001054902"/>
    </source>
</evidence>
<dbReference type="Proteomes" id="UP001054902">
    <property type="component" value="Unassembled WGS sequence"/>
</dbReference>
<evidence type="ECO:0000256" key="2">
    <source>
        <dbReference type="SAM" id="SignalP"/>
    </source>
</evidence>
<sequence length="576" mass="65465">MFFLKSAFSMKSSLKVFLILSILSTSGSQSSMVPLQDVNILAVTDVHSWVAGQQPHNQNDNMDYGDVLSFYERLNATAAEQEKDLFFVMNGDWMDGTGISTNPPKHLTPILEKMPFDAITVGNHELYKNSTIEFITKDDGFINFWKGRYLSSNVYLTDTNEPLGSKYLFLQGRYSKRTILFFGFLYNMQDHCKSTEVKEVQTVVNEPWFENVLGGGDGSYDAIVCLSHMDANDELLSIILHKIRTIAGSSMPVQFITGHSHQRKFNQIDPFSCSFEPGKYLDTLGFTLIGMNRADLLKTRSGQDLTNLIGKTESELGLNERVGCAPQTYNLTAGLHEPDSLWGFYLKQVIPQELFQYNDSKLFIQTAGGFRSNLYEGNVTVDDFIKVSPFDDDFYLATEGLLGRDFLAAFKEINSFSTKTLNWGDPVVSGKVEEDRMYDIYTVDFDLGFLGKALNQSTGRIFNPKKLSGVTSNIILRRYINVSWDCDKEDKDRLLVVKYRKSFAVGMAMILTTFILWNFYKREKILHEKVPNHCDREERQHDGNGMIYNSDNDHEIDSKATFTQLCEQRSGSYELA</sequence>
<dbReference type="GO" id="GO:0005829">
    <property type="term" value="C:cytosol"/>
    <property type="evidence" value="ECO:0007669"/>
    <property type="project" value="TreeGrafter"/>
</dbReference>
<feature type="transmembrane region" description="Helical" evidence="1">
    <location>
        <begin position="503"/>
        <end position="520"/>
    </location>
</feature>
<dbReference type="InterPro" id="IPR029052">
    <property type="entry name" value="Metallo-depent_PP-like"/>
</dbReference>
<feature type="domain" description="Calcineurin-like phosphoesterase" evidence="3">
    <location>
        <begin position="39"/>
        <end position="262"/>
    </location>
</feature>
<accession>A0AAD3CS88</accession>
<dbReference type="InterPro" id="IPR004843">
    <property type="entry name" value="Calcineurin-like_PHP"/>
</dbReference>
<dbReference type="EMBL" id="BLLK01000038">
    <property type="protein sequence ID" value="GFH50125.1"/>
    <property type="molecule type" value="Genomic_DNA"/>
</dbReference>
<evidence type="ECO:0000313" key="4">
    <source>
        <dbReference type="EMBL" id="GFH50125.1"/>
    </source>
</evidence>
<evidence type="ECO:0000256" key="1">
    <source>
        <dbReference type="SAM" id="Phobius"/>
    </source>
</evidence>
<dbReference type="InterPro" id="IPR006179">
    <property type="entry name" value="5_nucleotidase/apyrase"/>
</dbReference>
<keyword evidence="1" id="KW-0472">Membrane</keyword>
<keyword evidence="1" id="KW-1133">Transmembrane helix</keyword>
<gene>
    <name evidence="4" type="ORF">CTEN210_06601</name>
</gene>
<dbReference type="SUPFAM" id="SSF56300">
    <property type="entry name" value="Metallo-dependent phosphatases"/>
    <property type="match status" value="1"/>
</dbReference>
<feature type="chain" id="PRO_5041966398" description="Calcineurin-like phosphoesterase domain-containing protein" evidence="2">
    <location>
        <begin position="29"/>
        <end position="576"/>
    </location>
</feature>
<dbReference type="AlphaFoldDB" id="A0AAD3CS88"/>
<proteinExistence type="predicted"/>
<dbReference type="Pfam" id="PF00149">
    <property type="entry name" value="Metallophos"/>
    <property type="match status" value="1"/>
</dbReference>